<evidence type="ECO:0000313" key="2">
    <source>
        <dbReference type="Proteomes" id="UP001500459"/>
    </source>
</evidence>
<evidence type="ECO:0000313" key="1">
    <source>
        <dbReference type="EMBL" id="GAA3524690.1"/>
    </source>
</evidence>
<dbReference type="Proteomes" id="UP001500459">
    <property type="component" value="Unassembled WGS sequence"/>
</dbReference>
<organism evidence="1 2">
    <name type="scientific">Aquimarina addita</name>
    <dbReference type="NCBI Taxonomy" id="870485"/>
    <lineage>
        <taxon>Bacteria</taxon>
        <taxon>Pseudomonadati</taxon>
        <taxon>Bacteroidota</taxon>
        <taxon>Flavobacteriia</taxon>
        <taxon>Flavobacteriales</taxon>
        <taxon>Flavobacteriaceae</taxon>
        <taxon>Aquimarina</taxon>
    </lineage>
</organism>
<dbReference type="RefSeq" id="WP_344931108.1">
    <property type="nucleotide sequence ID" value="NZ_BAABCW010000072.1"/>
</dbReference>
<proteinExistence type="predicted"/>
<name>A0ABP6V030_9FLAO</name>
<sequence>MALNKDKIIDEYNARIKKVTSQIKYNKKVKYSHVALFKDYVSRLFLWRNALEINDTHLKSRESHNILIYLNNDFKEIFSLELTNLKSNFNATFIHLYVCWNIFKSSINLSKYKKFPEPYDPILKIILRGGDVYIHNGVYHINDNGVSINNILNGK</sequence>
<accession>A0ABP6V030</accession>
<gene>
    <name evidence="1" type="ORF">GCM10022393_43650</name>
</gene>
<keyword evidence="2" id="KW-1185">Reference proteome</keyword>
<protein>
    <submittedName>
        <fullName evidence="1">Uncharacterized protein</fullName>
    </submittedName>
</protein>
<dbReference type="EMBL" id="BAABCW010000072">
    <property type="protein sequence ID" value="GAA3524690.1"/>
    <property type="molecule type" value="Genomic_DNA"/>
</dbReference>
<comment type="caution">
    <text evidence="1">The sequence shown here is derived from an EMBL/GenBank/DDBJ whole genome shotgun (WGS) entry which is preliminary data.</text>
</comment>
<reference evidence="2" key="1">
    <citation type="journal article" date="2019" name="Int. J. Syst. Evol. Microbiol.">
        <title>The Global Catalogue of Microorganisms (GCM) 10K type strain sequencing project: providing services to taxonomists for standard genome sequencing and annotation.</title>
        <authorList>
            <consortium name="The Broad Institute Genomics Platform"/>
            <consortium name="The Broad Institute Genome Sequencing Center for Infectious Disease"/>
            <person name="Wu L."/>
            <person name="Ma J."/>
        </authorList>
    </citation>
    <scope>NUCLEOTIDE SEQUENCE [LARGE SCALE GENOMIC DNA]</scope>
    <source>
        <strain evidence="2">JCM 17106</strain>
    </source>
</reference>